<accession>A0A845ARW8</accession>
<dbReference type="OrthoDB" id="7596921at2"/>
<gene>
    <name evidence="1" type="ORF">GRI94_09870</name>
</gene>
<keyword evidence="2" id="KW-1185">Reference proteome</keyword>
<dbReference type="EMBL" id="WTYE01000001">
    <property type="protein sequence ID" value="MXP32127.1"/>
    <property type="molecule type" value="Genomic_DNA"/>
</dbReference>
<reference evidence="1 2" key="1">
    <citation type="submission" date="2019-12" db="EMBL/GenBank/DDBJ databases">
        <title>Genomic-based taxomic classification of the family Erythrobacteraceae.</title>
        <authorList>
            <person name="Xu L."/>
        </authorList>
    </citation>
    <scope>NUCLEOTIDE SEQUENCE [LARGE SCALE GENOMIC DNA]</scope>
    <source>
        <strain evidence="1 2">JCM 16677</strain>
    </source>
</reference>
<sequence length="95" mass="10660">MTIFRSDANSLLQTFQALLWKEWDPIGVNDGDGDWPDDEYDNYATQLLTLVQTGKSKVEIEAYLTTVETEYMGLGPSGRSGPVAERAIQIFGERK</sequence>
<protein>
    <submittedName>
        <fullName evidence="1">Uncharacterized protein</fullName>
    </submittedName>
</protein>
<evidence type="ECO:0000313" key="1">
    <source>
        <dbReference type="EMBL" id="MXP32127.1"/>
    </source>
</evidence>
<comment type="caution">
    <text evidence="1">The sequence shown here is derived from an EMBL/GenBank/DDBJ whole genome shotgun (WGS) entry which is preliminary data.</text>
</comment>
<dbReference type="RefSeq" id="WP_160779499.1">
    <property type="nucleotide sequence ID" value="NZ_BAAAZF010000001.1"/>
</dbReference>
<dbReference type="AlphaFoldDB" id="A0A845ARW8"/>
<organism evidence="1 2">
    <name type="scientific">Parerythrobacter jejuensis</name>
    <dbReference type="NCBI Taxonomy" id="795812"/>
    <lineage>
        <taxon>Bacteria</taxon>
        <taxon>Pseudomonadati</taxon>
        <taxon>Pseudomonadota</taxon>
        <taxon>Alphaproteobacteria</taxon>
        <taxon>Sphingomonadales</taxon>
        <taxon>Erythrobacteraceae</taxon>
        <taxon>Parerythrobacter</taxon>
    </lineage>
</organism>
<proteinExistence type="predicted"/>
<name>A0A845ARW8_9SPHN</name>
<dbReference type="Proteomes" id="UP000446786">
    <property type="component" value="Unassembled WGS sequence"/>
</dbReference>
<evidence type="ECO:0000313" key="2">
    <source>
        <dbReference type="Proteomes" id="UP000446786"/>
    </source>
</evidence>